<dbReference type="GO" id="GO:0005829">
    <property type="term" value="C:cytosol"/>
    <property type="evidence" value="ECO:0007669"/>
    <property type="project" value="TreeGrafter"/>
</dbReference>
<dbReference type="FunFam" id="3.30.450.40:FF:000008">
    <property type="entry name" value="GAF domain-containing proteins"/>
    <property type="match status" value="1"/>
</dbReference>
<dbReference type="GO" id="GO:0033745">
    <property type="term" value="F:L-methionine-(R)-S-oxide reductase activity"/>
    <property type="evidence" value="ECO:0007669"/>
    <property type="project" value="TreeGrafter"/>
</dbReference>
<protein>
    <submittedName>
        <fullName evidence="3">GAF domain-containing protein</fullName>
    </submittedName>
</protein>
<dbReference type="SUPFAM" id="SSF55781">
    <property type="entry name" value="GAF domain-like"/>
    <property type="match status" value="1"/>
</dbReference>
<dbReference type="PATRIC" id="fig|1302648.3.peg.773"/>
<name>A0A091C5J1_9ENTE</name>
<dbReference type="Proteomes" id="UP000029381">
    <property type="component" value="Unassembled WGS sequence"/>
</dbReference>
<evidence type="ECO:0000259" key="2">
    <source>
        <dbReference type="Pfam" id="PF13185"/>
    </source>
</evidence>
<dbReference type="EMBL" id="JPVT01000068">
    <property type="protein sequence ID" value="KFN91910.1"/>
    <property type="molecule type" value="Genomic_DNA"/>
</dbReference>
<feature type="domain" description="GAF" evidence="2">
    <location>
        <begin position="49"/>
        <end position="148"/>
    </location>
</feature>
<keyword evidence="4" id="KW-1185">Reference proteome</keyword>
<dbReference type="PANTHER" id="PTHR21021">
    <property type="entry name" value="GAF/PUTATIVE CYTOSKELETAL PROTEIN"/>
    <property type="match status" value="1"/>
</dbReference>
<gene>
    <name evidence="3" type="ORF">TMU3MR103_0794</name>
</gene>
<proteinExistence type="inferred from homology"/>
<dbReference type="Gene3D" id="3.30.450.40">
    <property type="match status" value="1"/>
</dbReference>
<dbReference type="InterPro" id="IPR029016">
    <property type="entry name" value="GAF-like_dom_sf"/>
</dbReference>
<evidence type="ECO:0000313" key="3">
    <source>
        <dbReference type="EMBL" id="KFN91910.1"/>
    </source>
</evidence>
<comment type="caution">
    <text evidence="3">The sequence shown here is derived from an EMBL/GenBank/DDBJ whole genome shotgun (WGS) entry which is preliminary data.</text>
</comment>
<organism evidence="3 4">
    <name type="scientific">Tetragenococcus muriaticus 3MR10-3</name>
    <dbReference type="NCBI Taxonomy" id="1302648"/>
    <lineage>
        <taxon>Bacteria</taxon>
        <taxon>Bacillati</taxon>
        <taxon>Bacillota</taxon>
        <taxon>Bacilli</taxon>
        <taxon>Lactobacillales</taxon>
        <taxon>Enterococcaceae</taxon>
        <taxon>Tetragenococcus</taxon>
    </lineage>
</organism>
<reference evidence="3 4" key="1">
    <citation type="submission" date="2014-08" db="EMBL/GenBank/DDBJ databases">
        <title>Genome sequence of Tetragenococcus muriaticus.</title>
        <authorList>
            <person name="Chuea-nongthon C."/>
            <person name="Rodtong S."/>
            <person name="Yongsawatdigul J."/>
            <person name="Steele J.L."/>
            <person name="Liu X.-y."/>
            <person name="Speers J."/>
            <person name="Glasner J.D."/>
            <person name="Neeno-Eckwall E.C."/>
        </authorList>
    </citation>
    <scope>NUCLEOTIDE SEQUENCE [LARGE SCALE GENOMIC DNA]</scope>
    <source>
        <strain evidence="3 4">3MR10-3</strain>
    </source>
</reference>
<sequence>MENKEEKQKSYEMMLSQQEELLKDETHWLATLANATALLNMTLPKTIFAGFYLFNENELILGPFQGKVSCTRIQLGNGVCGEAAAEKQTVIVGNVKEHKNYISCDSEALSEIVVPMIKDGRLLGVLDIDSQELNRYNQTDQNYLEAYCEKLVNVF</sequence>
<dbReference type="Pfam" id="PF13185">
    <property type="entry name" value="GAF_2"/>
    <property type="match status" value="1"/>
</dbReference>
<dbReference type="InterPro" id="IPR003018">
    <property type="entry name" value="GAF"/>
</dbReference>
<dbReference type="AlphaFoldDB" id="A0A091C5J1"/>
<evidence type="ECO:0000256" key="1">
    <source>
        <dbReference type="ARBA" id="ARBA00038454"/>
    </source>
</evidence>
<dbReference type="PANTHER" id="PTHR21021:SF15">
    <property type="entry name" value="FREE METHIONINE-R-SULFOXIDE REDUCTASE"/>
    <property type="match status" value="1"/>
</dbReference>
<accession>A0A091C5J1</accession>
<evidence type="ECO:0000313" key="4">
    <source>
        <dbReference type="Proteomes" id="UP000029381"/>
    </source>
</evidence>
<dbReference type="RefSeq" id="WP_028790079.1">
    <property type="nucleotide sequence ID" value="NZ_JPVT01000068.1"/>
</dbReference>
<dbReference type="InterPro" id="IPR051330">
    <property type="entry name" value="Phosphatase_reg/MetRdx"/>
</dbReference>
<comment type="similarity">
    <text evidence="1">Belongs to the free Met sulfoxide reductase family.</text>
</comment>